<proteinExistence type="predicted"/>
<keyword evidence="2" id="KW-1185">Reference proteome</keyword>
<name>A0A392VA81_9FABA</name>
<organism evidence="1 2">
    <name type="scientific">Trifolium medium</name>
    <dbReference type="NCBI Taxonomy" id="97028"/>
    <lineage>
        <taxon>Eukaryota</taxon>
        <taxon>Viridiplantae</taxon>
        <taxon>Streptophyta</taxon>
        <taxon>Embryophyta</taxon>
        <taxon>Tracheophyta</taxon>
        <taxon>Spermatophyta</taxon>
        <taxon>Magnoliopsida</taxon>
        <taxon>eudicotyledons</taxon>
        <taxon>Gunneridae</taxon>
        <taxon>Pentapetalae</taxon>
        <taxon>rosids</taxon>
        <taxon>fabids</taxon>
        <taxon>Fabales</taxon>
        <taxon>Fabaceae</taxon>
        <taxon>Papilionoideae</taxon>
        <taxon>50 kb inversion clade</taxon>
        <taxon>NPAAA clade</taxon>
        <taxon>Hologalegina</taxon>
        <taxon>IRL clade</taxon>
        <taxon>Trifolieae</taxon>
        <taxon>Trifolium</taxon>
    </lineage>
</organism>
<protein>
    <submittedName>
        <fullName evidence="1">Uncharacterized protein</fullName>
    </submittedName>
</protein>
<reference evidence="1 2" key="1">
    <citation type="journal article" date="2018" name="Front. Plant Sci.">
        <title>Red Clover (Trifolium pratense) and Zigzag Clover (T. medium) - A Picture of Genomic Similarities and Differences.</title>
        <authorList>
            <person name="Dluhosova J."/>
            <person name="Istvanek J."/>
            <person name="Nedelnik J."/>
            <person name="Repkova J."/>
        </authorList>
    </citation>
    <scope>NUCLEOTIDE SEQUENCE [LARGE SCALE GENOMIC DNA]</scope>
    <source>
        <strain evidence="2">cv. 10/8</strain>
        <tissue evidence="1">Leaf</tissue>
    </source>
</reference>
<dbReference type="Proteomes" id="UP000265520">
    <property type="component" value="Unassembled WGS sequence"/>
</dbReference>
<comment type="caution">
    <text evidence="1">The sequence shown here is derived from an EMBL/GenBank/DDBJ whole genome shotgun (WGS) entry which is preliminary data.</text>
</comment>
<dbReference type="EMBL" id="LXQA011084003">
    <property type="protein sequence ID" value="MCI84159.1"/>
    <property type="molecule type" value="Genomic_DNA"/>
</dbReference>
<evidence type="ECO:0000313" key="1">
    <source>
        <dbReference type="EMBL" id="MCI84159.1"/>
    </source>
</evidence>
<sequence>MVRGRALGFDRDAINHYLGNPYELQAPDELCLYGQVLARGNWDVPSMTEKLLWSGCTFKYN</sequence>
<dbReference type="AlphaFoldDB" id="A0A392VA81"/>
<evidence type="ECO:0000313" key="2">
    <source>
        <dbReference type="Proteomes" id="UP000265520"/>
    </source>
</evidence>
<feature type="non-terminal residue" evidence="1">
    <location>
        <position position="61"/>
    </location>
</feature>
<accession>A0A392VA81</accession>